<comment type="caution">
    <text evidence="3">The sequence shown here is derived from an EMBL/GenBank/DDBJ whole genome shotgun (WGS) entry which is preliminary data.</text>
</comment>
<protein>
    <submittedName>
        <fullName evidence="3">CMP-binding protein</fullName>
    </submittedName>
</protein>
<dbReference type="OrthoDB" id="6190309at2"/>
<dbReference type="InterPro" id="IPR050798">
    <property type="entry name" value="YhaM_exoribonuc/phosphodiest"/>
</dbReference>
<sequence length="289" mass="32359">MSKQSIQIKLKNAYNYTRFKGTYYLVGFVARIDSYNVPFWEITLSDATGHIKVYCRDESCIYSKFKPQSLVDVEVRTEMTGLHPHFRCKYIELSSKAPQQLGTLSILPSSLCSIPGAVQMLCHLAASIQTSYLKEFLHEVLLQTEVGMRFIQCPASLRYHHSYQGGLLAHSLEVAAAFCQNNSLTQVDRDIGIVAALLHDIGKTQTLTPDQNRTAIGRLVDHDQLTLQICSSALETLSSKHNGVANHLCHIWTCESDGSRYGFKAKTHIARLLRTYDHASAFNEKATAC</sequence>
<dbReference type="CDD" id="cd00077">
    <property type="entry name" value="HDc"/>
    <property type="match status" value="1"/>
</dbReference>
<dbReference type="InterPro" id="IPR006675">
    <property type="entry name" value="HDIG_dom"/>
</dbReference>
<dbReference type="Gene3D" id="1.10.3210.40">
    <property type="match status" value="1"/>
</dbReference>
<evidence type="ECO:0000313" key="4">
    <source>
        <dbReference type="Proteomes" id="UP000006334"/>
    </source>
</evidence>
<dbReference type="GO" id="GO:0016787">
    <property type="term" value="F:hydrolase activity"/>
    <property type="evidence" value="ECO:0007669"/>
    <property type="project" value="UniProtKB-KW"/>
</dbReference>
<dbReference type="PANTHER" id="PTHR37294:SF1">
    <property type="entry name" value="3'-5' EXORIBONUCLEASE YHAM"/>
    <property type="match status" value="1"/>
</dbReference>
<dbReference type="InterPro" id="IPR003607">
    <property type="entry name" value="HD/PDEase_dom"/>
</dbReference>
<dbReference type="EMBL" id="BAEN01000037">
    <property type="protein sequence ID" value="GAC14501.1"/>
    <property type="molecule type" value="Genomic_DNA"/>
</dbReference>
<proteinExistence type="predicted"/>
<dbReference type="AlphaFoldDB" id="K6XS43"/>
<dbReference type="GO" id="GO:0031125">
    <property type="term" value="P:rRNA 3'-end processing"/>
    <property type="evidence" value="ECO:0007669"/>
    <property type="project" value="TreeGrafter"/>
</dbReference>
<keyword evidence="1" id="KW-0378">Hydrolase</keyword>
<dbReference type="RefSeq" id="WP_008844317.1">
    <property type="nucleotide sequence ID" value="NZ_BAEN01000037.1"/>
</dbReference>
<dbReference type="InterPro" id="IPR006674">
    <property type="entry name" value="HD_domain"/>
</dbReference>
<evidence type="ECO:0000259" key="2">
    <source>
        <dbReference type="Pfam" id="PF01966"/>
    </source>
</evidence>
<dbReference type="PANTHER" id="PTHR37294">
    <property type="entry name" value="3'-5' EXORIBONUCLEASE YHAM"/>
    <property type="match status" value="1"/>
</dbReference>
<dbReference type="SUPFAM" id="SSF109604">
    <property type="entry name" value="HD-domain/PDEase-like"/>
    <property type="match status" value="1"/>
</dbReference>
<dbReference type="NCBIfam" id="TIGR00277">
    <property type="entry name" value="HDIG"/>
    <property type="match status" value="1"/>
</dbReference>
<feature type="domain" description="HD" evidence="2">
    <location>
        <begin position="167"/>
        <end position="234"/>
    </location>
</feature>
<organism evidence="3 4">
    <name type="scientific">Aliiglaciecola lipolytica E3</name>
    <dbReference type="NCBI Taxonomy" id="1127673"/>
    <lineage>
        <taxon>Bacteria</taxon>
        <taxon>Pseudomonadati</taxon>
        <taxon>Pseudomonadota</taxon>
        <taxon>Gammaproteobacteria</taxon>
        <taxon>Alteromonadales</taxon>
        <taxon>Alteromonadaceae</taxon>
        <taxon>Aliiglaciecola</taxon>
    </lineage>
</organism>
<accession>K6XS43</accession>
<name>K6XS43_9ALTE</name>
<evidence type="ECO:0000313" key="3">
    <source>
        <dbReference type="EMBL" id="GAC14501.1"/>
    </source>
</evidence>
<dbReference type="eggNOG" id="COG3481">
    <property type="taxonomic scope" value="Bacteria"/>
</dbReference>
<keyword evidence="4" id="KW-1185">Reference proteome</keyword>
<dbReference type="STRING" id="1127673.GLIP_1873"/>
<dbReference type="Pfam" id="PF01966">
    <property type="entry name" value="HD"/>
    <property type="match status" value="1"/>
</dbReference>
<evidence type="ECO:0000256" key="1">
    <source>
        <dbReference type="ARBA" id="ARBA00022801"/>
    </source>
</evidence>
<dbReference type="Proteomes" id="UP000006334">
    <property type="component" value="Unassembled WGS sequence"/>
</dbReference>
<gene>
    <name evidence="3" type="primary">cbf</name>
    <name evidence="3" type="ORF">GLIP_1873</name>
</gene>
<reference evidence="3 4" key="1">
    <citation type="journal article" date="2017" name="Antonie Van Leeuwenhoek">
        <title>Rhizobium rhizosphaerae sp. nov., a novel species isolated from rice rhizosphere.</title>
        <authorList>
            <person name="Zhao J.J."/>
            <person name="Zhang J."/>
            <person name="Zhang R.J."/>
            <person name="Zhang C.W."/>
            <person name="Yin H.Q."/>
            <person name="Zhang X.X."/>
        </authorList>
    </citation>
    <scope>NUCLEOTIDE SEQUENCE [LARGE SCALE GENOMIC DNA]</scope>
    <source>
        <strain evidence="3 4">E3</strain>
    </source>
</reference>